<keyword evidence="3" id="KW-1185">Reference proteome</keyword>
<comment type="caution">
    <text evidence="2">The sequence shown here is derived from an EMBL/GenBank/DDBJ whole genome shotgun (WGS) entry which is preliminary data.</text>
</comment>
<organism evidence="2 3">
    <name type="scientific">Halocaridina rubra</name>
    <name type="common">Hawaiian red shrimp</name>
    <dbReference type="NCBI Taxonomy" id="373956"/>
    <lineage>
        <taxon>Eukaryota</taxon>
        <taxon>Metazoa</taxon>
        <taxon>Ecdysozoa</taxon>
        <taxon>Arthropoda</taxon>
        <taxon>Crustacea</taxon>
        <taxon>Multicrustacea</taxon>
        <taxon>Malacostraca</taxon>
        <taxon>Eumalacostraca</taxon>
        <taxon>Eucarida</taxon>
        <taxon>Decapoda</taxon>
        <taxon>Pleocyemata</taxon>
        <taxon>Caridea</taxon>
        <taxon>Atyoidea</taxon>
        <taxon>Atyidae</taxon>
        <taxon>Halocaridina</taxon>
    </lineage>
</organism>
<protein>
    <submittedName>
        <fullName evidence="2">Uncharacterized protein</fullName>
    </submittedName>
</protein>
<feature type="region of interest" description="Disordered" evidence="1">
    <location>
        <begin position="48"/>
        <end position="78"/>
    </location>
</feature>
<accession>A0AAN8WH24</accession>
<evidence type="ECO:0000256" key="1">
    <source>
        <dbReference type="SAM" id="MobiDB-lite"/>
    </source>
</evidence>
<feature type="compositionally biased region" description="Basic and acidic residues" evidence="1">
    <location>
        <begin position="63"/>
        <end position="78"/>
    </location>
</feature>
<proteinExistence type="predicted"/>
<evidence type="ECO:0000313" key="2">
    <source>
        <dbReference type="EMBL" id="KAK7030295.1"/>
    </source>
</evidence>
<gene>
    <name evidence="2" type="ORF">SK128_024744</name>
</gene>
<name>A0AAN8WH24_HALRR</name>
<dbReference type="AlphaFoldDB" id="A0AAN8WH24"/>
<dbReference type="EMBL" id="JAXCGZ010022563">
    <property type="protein sequence ID" value="KAK7030295.1"/>
    <property type="molecule type" value="Genomic_DNA"/>
</dbReference>
<sequence>MSEITSKRMRLTRGFTFLATATEKEEMTNAAAFTEAISAHLGGRAPHGAVLTGSAPGSNADMTKVRPEECSLEIKKHS</sequence>
<reference evidence="2 3" key="1">
    <citation type="submission" date="2023-11" db="EMBL/GenBank/DDBJ databases">
        <title>Halocaridina rubra genome assembly.</title>
        <authorList>
            <person name="Smith C."/>
        </authorList>
    </citation>
    <scope>NUCLEOTIDE SEQUENCE [LARGE SCALE GENOMIC DNA]</scope>
    <source>
        <strain evidence="2">EP-1</strain>
        <tissue evidence="2">Whole</tissue>
    </source>
</reference>
<evidence type="ECO:0000313" key="3">
    <source>
        <dbReference type="Proteomes" id="UP001381693"/>
    </source>
</evidence>
<dbReference type="Proteomes" id="UP001381693">
    <property type="component" value="Unassembled WGS sequence"/>
</dbReference>